<dbReference type="PANTHER" id="PTHR43214">
    <property type="entry name" value="TWO-COMPONENT RESPONSE REGULATOR"/>
    <property type="match status" value="1"/>
</dbReference>
<dbReference type="SMART" id="SM00421">
    <property type="entry name" value="HTH_LUXR"/>
    <property type="match status" value="1"/>
</dbReference>
<keyword evidence="3" id="KW-0238">DNA-binding</keyword>
<dbReference type="OrthoDB" id="9808843at2"/>
<keyword evidence="2" id="KW-0805">Transcription regulation</keyword>
<name>A0A543CLK3_9ACTN</name>
<dbReference type="RefSeq" id="WP_141956632.1">
    <property type="nucleotide sequence ID" value="NZ_VFOZ01000001.1"/>
</dbReference>
<reference evidence="8 9" key="1">
    <citation type="submission" date="2019-06" db="EMBL/GenBank/DDBJ databases">
        <title>Sequencing the genomes of 1000 actinobacteria strains.</title>
        <authorList>
            <person name="Klenk H.-P."/>
        </authorList>
    </citation>
    <scope>NUCLEOTIDE SEQUENCE [LARGE SCALE GENOMIC DNA]</scope>
    <source>
        <strain evidence="8 9">DSM 102200</strain>
    </source>
</reference>
<dbReference type="PANTHER" id="PTHR43214:SF24">
    <property type="entry name" value="TRANSCRIPTIONAL REGULATORY PROTEIN NARL-RELATED"/>
    <property type="match status" value="1"/>
</dbReference>
<evidence type="ECO:0000259" key="7">
    <source>
        <dbReference type="PROSITE" id="PS50110"/>
    </source>
</evidence>
<dbReference type="InterPro" id="IPR001789">
    <property type="entry name" value="Sig_transdc_resp-reg_receiver"/>
</dbReference>
<evidence type="ECO:0000256" key="1">
    <source>
        <dbReference type="ARBA" id="ARBA00022553"/>
    </source>
</evidence>
<dbReference type="CDD" id="cd06170">
    <property type="entry name" value="LuxR_C_like"/>
    <property type="match status" value="1"/>
</dbReference>
<evidence type="ECO:0000256" key="3">
    <source>
        <dbReference type="ARBA" id="ARBA00023125"/>
    </source>
</evidence>
<dbReference type="SUPFAM" id="SSF46894">
    <property type="entry name" value="C-terminal effector domain of the bipartite response regulators"/>
    <property type="match status" value="1"/>
</dbReference>
<dbReference type="GO" id="GO:0006355">
    <property type="term" value="P:regulation of DNA-templated transcription"/>
    <property type="evidence" value="ECO:0007669"/>
    <property type="project" value="InterPro"/>
</dbReference>
<feature type="modified residue" description="4-aspartylphosphate" evidence="5">
    <location>
        <position position="55"/>
    </location>
</feature>
<dbReference type="EMBL" id="VFOZ01000001">
    <property type="protein sequence ID" value="TQL97972.1"/>
    <property type="molecule type" value="Genomic_DNA"/>
</dbReference>
<evidence type="ECO:0000256" key="4">
    <source>
        <dbReference type="ARBA" id="ARBA00023163"/>
    </source>
</evidence>
<comment type="caution">
    <text evidence="8">The sequence shown here is derived from an EMBL/GenBank/DDBJ whole genome shotgun (WGS) entry which is preliminary data.</text>
</comment>
<dbReference type="Gene3D" id="3.40.50.2300">
    <property type="match status" value="1"/>
</dbReference>
<dbReference type="InterPro" id="IPR039420">
    <property type="entry name" value="WalR-like"/>
</dbReference>
<dbReference type="AlphaFoldDB" id="A0A543CLK3"/>
<proteinExistence type="predicted"/>
<evidence type="ECO:0000313" key="8">
    <source>
        <dbReference type="EMBL" id="TQL97972.1"/>
    </source>
</evidence>
<evidence type="ECO:0000256" key="2">
    <source>
        <dbReference type="ARBA" id="ARBA00023015"/>
    </source>
</evidence>
<gene>
    <name evidence="8" type="ORF">FB559_3584</name>
</gene>
<protein>
    <submittedName>
        <fullName evidence="8">LuxR family two component transcriptional regulator</fullName>
    </submittedName>
</protein>
<dbReference type="InterPro" id="IPR058245">
    <property type="entry name" value="NreC/VraR/RcsB-like_REC"/>
</dbReference>
<dbReference type="InterPro" id="IPR016032">
    <property type="entry name" value="Sig_transdc_resp-reg_C-effctor"/>
</dbReference>
<feature type="domain" description="HTH luxR-type" evidence="6">
    <location>
        <begin position="147"/>
        <end position="212"/>
    </location>
</feature>
<dbReference type="GO" id="GO:0003677">
    <property type="term" value="F:DNA binding"/>
    <property type="evidence" value="ECO:0007669"/>
    <property type="project" value="UniProtKB-KW"/>
</dbReference>
<organism evidence="8 9">
    <name type="scientific">Actinoallomurus bryophytorum</name>
    <dbReference type="NCBI Taxonomy" id="1490222"/>
    <lineage>
        <taxon>Bacteria</taxon>
        <taxon>Bacillati</taxon>
        <taxon>Actinomycetota</taxon>
        <taxon>Actinomycetes</taxon>
        <taxon>Streptosporangiales</taxon>
        <taxon>Thermomonosporaceae</taxon>
        <taxon>Actinoallomurus</taxon>
    </lineage>
</organism>
<dbReference type="SUPFAM" id="SSF52172">
    <property type="entry name" value="CheY-like"/>
    <property type="match status" value="1"/>
</dbReference>
<accession>A0A543CLK3</accession>
<dbReference type="Pfam" id="PF00072">
    <property type="entry name" value="Response_reg"/>
    <property type="match status" value="1"/>
</dbReference>
<dbReference type="SMART" id="SM00448">
    <property type="entry name" value="REC"/>
    <property type="match status" value="1"/>
</dbReference>
<dbReference type="InterPro" id="IPR011006">
    <property type="entry name" value="CheY-like_superfamily"/>
</dbReference>
<dbReference type="Pfam" id="PF00196">
    <property type="entry name" value="GerE"/>
    <property type="match status" value="1"/>
</dbReference>
<dbReference type="PRINTS" id="PR00038">
    <property type="entry name" value="HTHLUXR"/>
</dbReference>
<keyword evidence="1 5" id="KW-0597">Phosphoprotein</keyword>
<dbReference type="GO" id="GO:0000160">
    <property type="term" value="P:phosphorelay signal transduction system"/>
    <property type="evidence" value="ECO:0007669"/>
    <property type="project" value="InterPro"/>
</dbReference>
<keyword evidence="9" id="KW-1185">Reference proteome</keyword>
<dbReference type="Proteomes" id="UP000316096">
    <property type="component" value="Unassembled WGS sequence"/>
</dbReference>
<evidence type="ECO:0000256" key="5">
    <source>
        <dbReference type="PROSITE-ProRule" id="PRU00169"/>
    </source>
</evidence>
<feature type="domain" description="Response regulatory" evidence="7">
    <location>
        <begin position="4"/>
        <end position="122"/>
    </location>
</feature>
<dbReference type="InterPro" id="IPR000792">
    <property type="entry name" value="Tscrpt_reg_LuxR_C"/>
</dbReference>
<keyword evidence="4" id="KW-0804">Transcription</keyword>
<evidence type="ECO:0000259" key="6">
    <source>
        <dbReference type="PROSITE" id="PS50043"/>
    </source>
</evidence>
<dbReference type="PROSITE" id="PS50043">
    <property type="entry name" value="HTH_LUXR_2"/>
    <property type="match status" value="1"/>
</dbReference>
<evidence type="ECO:0000313" key="9">
    <source>
        <dbReference type="Proteomes" id="UP000316096"/>
    </source>
</evidence>
<dbReference type="CDD" id="cd17535">
    <property type="entry name" value="REC_NarL-like"/>
    <property type="match status" value="1"/>
</dbReference>
<dbReference type="PROSITE" id="PS50110">
    <property type="entry name" value="RESPONSE_REGULATORY"/>
    <property type="match status" value="1"/>
</dbReference>
<sequence length="215" mass="23151">MSVRVLIADDQAMVRTGFRLILEAEPDIEVAGEAADGEAAVSQARELRPDVTLMDIRMPRIDGIQATRLLAGPDVPEPMRVVVVTTYDEDENVYSALRAGACGFLLKDAGPRLLVEAVRAAADGESLVSPSITTRLLARFAQAAATAKAPAEPLTGREREVVRAVARGLTNAEICAELVISLSTVKTHLNGIQRKLGVRNRTEIAIWAWESRLVG</sequence>